<feature type="compositionally biased region" description="Polar residues" evidence="1">
    <location>
        <begin position="81"/>
        <end position="93"/>
    </location>
</feature>
<evidence type="ECO:0000313" key="4">
    <source>
        <dbReference type="Proteomes" id="UP000015101"/>
    </source>
</evidence>
<dbReference type="EnsemblMetazoa" id="HelroT167021">
    <property type="protein sequence ID" value="HelroP167021"/>
    <property type="gene ID" value="HelroG167021"/>
</dbReference>
<name>T1EYW7_HELRO</name>
<keyword evidence="4" id="KW-1185">Reference proteome</keyword>
<dbReference type="Gene3D" id="3.30.505.10">
    <property type="entry name" value="SH2 domain"/>
    <property type="match status" value="1"/>
</dbReference>
<evidence type="ECO:0000313" key="2">
    <source>
        <dbReference type="EMBL" id="ESO11926.1"/>
    </source>
</evidence>
<dbReference type="InParanoid" id="T1EYW7"/>
<sequence>MILKIKISVKECSDEIGASILWPFKVVHAFDDSHDIYFSAAVESDLKKWTEVIKKEINYANHKKLSNKHRNFSGDTRKQASGETSPTNKTAPTCTIKKQDGHRQETKEKVQPPSGKPHSLSKSLTPKSQECPFRADTSASKKTFTTFIPKNIDQLSDKKVTNERQLLYEPVSFLTVLFICIRLQINSMYMRRELQVDEDDPDDVSKRTNVLASSFWTGDADEGKTILSTKPIGAFMIRKSNTSDTTCRKSINTEDIISQFNKVNSALPIFPENEAFGPNVVPSAPIAVTLHKKGASSNNITLITLLVRVNAPSPCTKYKIFETESGLIFMDSKEEKFESLISMLKYYTENNLPGRDEKLFKPYSEID</sequence>
<evidence type="ECO:0008006" key="5">
    <source>
        <dbReference type="Google" id="ProtNLM"/>
    </source>
</evidence>
<dbReference type="InterPro" id="IPR035848">
    <property type="entry name" value="SH3BP2"/>
</dbReference>
<dbReference type="EMBL" id="KB095812">
    <property type="protein sequence ID" value="ESO11926.1"/>
    <property type="molecule type" value="Genomic_DNA"/>
</dbReference>
<dbReference type="SUPFAM" id="SSF55550">
    <property type="entry name" value="SH2 domain"/>
    <property type="match status" value="1"/>
</dbReference>
<evidence type="ECO:0000256" key="1">
    <source>
        <dbReference type="SAM" id="MobiDB-lite"/>
    </source>
</evidence>
<dbReference type="HOGENOM" id="CLU_754948_0_0_1"/>
<dbReference type="CTD" id="20201767"/>
<dbReference type="AlphaFoldDB" id="T1EYW7"/>
<reference evidence="3" key="3">
    <citation type="submission" date="2015-06" db="UniProtKB">
        <authorList>
            <consortium name="EnsemblMetazoa"/>
        </authorList>
    </citation>
    <scope>IDENTIFICATION</scope>
</reference>
<feature type="region of interest" description="Disordered" evidence="1">
    <location>
        <begin position="67"/>
        <end position="135"/>
    </location>
</feature>
<dbReference type="Proteomes" id="UP000015101">
    <property type="component" value="Unassembled WGS sequence"/>
</dbReference>
<dbReference type="GO" id="GO:0007165">
    <property type="term" value="P:signal transduction"/>
    <property type="evidence" value="ECO:0007669"/>
    <property type="project" value="InterPro"/>
</dbReference>
<evidence type="ECO:0000313" key="3">
    <source>
        <dbReference type="EnsemblMetazoa" id="HelroP167021"/>
    </source>
</evidence>
<dbReference type="PANTHER" id="PTHR15126:SF4">
    <property type="entry name" value="SH3 DOMAIN-BINDING PROTEIN 2"/>
    <property type="match status" value="1"/>
</dbReference>
<dbReference type="RefSeq" id="XP_009010414.1">
    <property type="nucleotide sequence ID" value="XM_009012166.1"/>
</dbReference>
<organism evidence="3 4">
    <name type="scientific">Helobdella robusta</name>
    <name type="common">Californian leech</name>
    <dbReference type="NCBI Taxonomy" id="6412"/>
    <lineage>
        <taxon>Eukaryota</taxon>
        <taxon>Metazoa</taxon>
        <taxon>Spiralia</taxon>
        <taxon>Lophotrochozoa</taxon>
        <taxon>Annelida</taxon>
        <taxon>Clitellata</taxon>
        <taxon>Hirudinea</taxon>
        <taxon>Rhynchobdellida</taxon>
        <taxon>Glossiphoniidae</taxon>
        <taxon>Helobdella</taxon>
    </lineage>
</organism>
<dbReference type="KEGG" id="hro:HELRODRAFT_167021"/>
<reference evidence="2 4" key="2">
    <citation type="journal article" date="2013" name="Nature">
        <title>Insights into bilaterian evolution from three spiralian genomes.</title>
        <authorList>
            <person name="Simakov O."/>
            <person name="Marletaz F."/>
            <person name="Cho S.J."/>
            <person name="Edsinger-Gonzales E."/>
            <person name="Havlak P."/>
            <person name="Hellsten U."/>
            <person name="Kuo D.H."/>
            <person name="Larsson T."/>
            <person name="Lv J."/>
            <person name="Arendt D."/>
            <person name="Savage R."/>
            <person name="Osoegawa K."/>
            <person name="de Jong P."/>
            <person name="Grimwood J."/>
            <person name="Chapman J.A."/>
            <person name="Shapiro H."/>
            <person name="Aerts A."/>
            <person name="Otillar R.P."/>
            <person name="Terry A.Y."/>
            <person name="Boore J.L."/>
            <person name="Grigoriev I.V."/>
            <person name="Lindberg D.R."/>
            <person name="Seaver E.C."/>
            <person name="Weisblat D.A."/>
            <person name="Putnam N.H."/>
            <person name="Rokhsar D.S."/>
        </authorList>
    </citation>
    <scope>NUCLEOTIDE SEQUENCE</scope>
</reference>
<dbReference type="GeneID" id="20201767"/>
<dbReference type="EMBL" id="AMQM01002625">
    <property type="status" value="NOT_ANNOTATED_CDS"/>
    <property type="molecule type" value="Genomic_DNA"/>
</dbReference>
<feature type="compositionally biased region" description="Basic and acidic residues" evidence="1">
    <location>
        <begin position="97"/>
        <end position="110"/>
    </location>
</feature>
<proteinExistence type="predicted"/>
<dbReference type="InterPro" id="IPR036860">
    <property type="entry name" value="SH2_dom_sf"/>
</dbReference>
<accession>T1EYW7</accession>
<gene>
    <name evidence="3" type="primary">20201767</name>
    <name evidence="2" type="ORF">HELRODRAFT_167021</name>
</gene>
<dbReference type="PANTHER" id="PTHR15126">
    <property type="entry name" value="SH3-BINDING"/>
    <property type="match status" value="1"/>
</dbReference>
<reference evidence="4" key="1">
    <citation type="submission" date="2012-12" db="EMBL/GenBank/DDBJ databases">
        <authorList>
            <person name="Hellsten U."/>
            <person name="Grimwood J."/>
            <person name="Chapman J.A."/>
            <person name="Shapiro H."/>
            <person name="Aerts A."/>
            <person name="Otillar R.P."/>
            <person name="Terry A.Y."/>
            <person name="Boore J.L."/>
            <person name="Simakov O."/>
            <person name="Marletaz F."/>
            <person name="Cho S.-J."/>
            <person name="Edsinger-Gonzales E."/>
            <person name="Havlak P."/>
            <person name="Kuo D.-H."/>
            <person name="Larsson T."/>
            <person name="Lv J."/>
            <person name="Arendt D."/>
            <person name="Savage R."/>
            <person name="Osoegawa K."/>
            <person name="de Jong P."/>
            <person name="Lindberg D.R."/>
            <person name="Seaver E.C."/>
            <person name="Weisblat D.A."/>
            <person name="Putnam N.H."/>
            <person name="Grigoriev I.V."/>
            <person name="Rokhsar D.S."/>
        </authorList>
    </citation>
    <scope>NUCLEOTIDE SEQUENCE</scope>
</reference>
<protein>
    <recommendedName>
        <fullName evidence="5">SH2 domain-containing protein</fullName>
    </recommendedName>
</protein>